<dbReference type="AlphaFoldDB" id="A0A395J520"/>
<feature type="region of interest" description="Disordered" evidence="1">
    <location>
        <begin position="370"/>
        <end position="390"/>
    </location>
</feature>
<feature type="compositionally biased region" description="Pro residues" evidence="1">
    <location>
        <begin position="204"/>
        <end position="216"/>
    </location>
</feature>
<proteinExistence type="predicted"/>
<name>A0A395J520_9HELO</name>
<evidence type="ECO:0000313" key="3">
    <source>
        <dbReference type="Proteomes" id="UP000249056"/>
    </source>
</evidence>
<feature type="compositionally biased region" description="Low complexity" evidence="1">
    <location>
        <begin position="232"/>
        <end position="241"/>
    </location>
</feature>
<evidence type="ECO:0000256" key="1">
    <source>
        <dbReference type="SAM" id="MobiDB-lite"/>
    </source>
</evidence>
<evidence type="ECO:0000313" key="2">
    <source>
        <dbReference type="EMBL" id="RAL67366.1"/>
    </source>
</evidence>
<feature type="region of interest" description="Disordered" evidence="1">
    <location>
        <begin position="204"/>
        <end position="253"/>
    </location>
</feature>
<keyword evidence="3" id="KW-1185">Reference proteome</keyword>
<dbReference type="EMBL" id="QKRW01000003">
    <property type="protein sequence ID" value="RAL67366.1"/>
    <property type="molecule type" value="Genomic_DNA"/>
</dbReference>
<gene>
    <name evidence="2" type="ORF">DID88_008121</name>
</gene>
<accession>A0A395J520</accession>
<feature type="compositionally biased region" description="Polar residues" evidence="1">
    <location>
        <begin position="39"/>
        <end position="61"/>
    </location>
</feature>
<reference evidence="2 3" key="1">
    <citation type="submission" date="2018-06" db="EMBL/GenBank/DDBJ databases">
        <title>Genome Sequence of the Brown Rot Fungal Pathogen Monilinia fructigena.</title>
        <authorList>
            <person name="Landi L."/>
            <person name="De Miccolis Angelini R.M."/>
            <person name="Pollastro S."/>
            <person name="Abate D."/>
            <person name="Faretra F."/>
            <person name="Romanazzi G."/>
        </authorList>
    </citation>
    <scope>NUCLEOTIDE SEQUENCE [LARGE SCALE GENOMIC DNA]</scope>
    <source>
        <strain evidence="2 3">Mfrg269</strain>
    </source>
</reference>
<organism evidence="2 3">
    <name type="scientific">Monilinia fructigena</name>
    <dbReference type="NCBI Taxonomy" id="38457"/>
    <lineage>
        <taxon>Eukaryota</taxon>
        <taxon>Fungi</taxon>
        <taxon>Dikarya</taxon>
        <taxon>Ascomycota</taxon>
        <taxon>Pezizomycotina</taxon>
        <taxon>Leotiomycetes</taxon>
        <taxon>Helotiales</taxon>
        <taxon>Sclerotiniaceae</taxon>
        <taxon>Monilinia</taxon>
    </lineage>
</organism>
<protein>
    <submittedName>
        <fullName evidence="2">Uncharacterized protein</fullName>
    </submittedName>
</protein>
<comment type="caution">
    <text evidence="2">The sequence shown here is derived from an EMBL/GenBank/DDBJ whole genome shotgun (WGS) entry which is preliminary data.</text>
</comment>
<dbReference type="Proteomes" id="UP000249056">
    <property type="component" value="Unassembled WGS sequence"/>
</dbReference>
<dbReference type="OrthoDB" id="3554308at2759"/>
<feature type="region of interest" description="Disordered" evidence="1">
    <location>
        <begin position="25"/>
        <end position="61"/>
    </location>
</feature>
<feature type="compositionally biased region" description="Polar residues" evidence="1">
    <location>
        <begin position="375"/>
        <end position="390"/>
    </location>
</feature>
<sequence length="424" mass="45256">MAISTPIPVSPVNQNGSLAAYCTQETSTPAKHRGKGKVNSVSKIPTPTGPNQSRSSTPDQSTAIPIKAFVPSNIHNNSTQNISTSTISVIPMRENIADAMVDHDIRSPYLKLPQLLQNHTPTMATNMSSPILISKKSPCTTALSTPEPTLLKDLVSPTEQNLMASPVESPSSAASRIISTHPDIALPMPASSYTSYMSFTHIPPCSPPSPSPPRPLPQTSQSTPLLSKPHRSSTPTQQTHSSPPPGYYEYHTINGTTTVPLTPEASEASNGSAHASFLSAVPSHEDVCRSTCGINLSLLCSYLLFTCSLVWLVWMSWSTITSGDVGHRGIIGSENGLATVSSYDADLPVITPLLPRHVDDDRSAMDDIVLPPDVESSSEPNSAHCPQTSASSALPRVFKVSRLSPDPTKMSLPILHEKMFSSIL</sequence>